<reference evidence="1 2" key="1">
    <citation type="submission" date="2020-07" db="EMBL/GenBank/DDBJ databases">
        <title>Taxonomic revisions and descriptions of new bacterial species based on genomic comparisons in the high-G+C-content subgroup of the family Alcaligenaceae.</title>
        <authorList>
            <person name="Szabo A."/>
            <person name="Felfoldi T."/>
        </authorList>
    </citation>
    <scope>NUCLEOTIDE SEQUENCE [LARGE SCALE GENOMIC DNA]</scope>
    <source>
        <strain evidence="1 2">DSM 25667</strain>
    </source>
</reference>
<dbReference type="Proteomes" id="UP000554144">
    <property type="component" value="Unassembled WGS sequence"/>
</dbReference>
<dbReference type="RefSeq" id="WP_130038776.1">
    <property type="nucleotide sequence ID" value="NZ_JACCEV010000001.1"/>
</dbReference>
<proteinExistence type="predicted"/>
<evidence type="ECO:0000313" key="1">
    <source>
        <dbReference type="EMBL" id="NYT84027.1"/>
    </source>
</evidence>
<sequence>MELRTGTWAFLFVAPSKLLVAWDDSRDYDLAAESAAALIRCGKADHAEVVRATAQSAQAAKNIALAQRHMGNTIHGK</sequence>
<dbReference type="EMBL" id="JACCEV010000001">
    <property type="protein sequence ID" value="NYT84027.1"/>
    <property type="molecule type" value="Genomic_DNA"/>
</dbReference>
<gene>
    <name evidence="1" type="ORF">H0A62_00290</name>
</gene>
<protein>
    <submittedName>
        <fullName evidence="1">Uncharacterized protein</fullName>
    </submittedName>
</protein>
<name>A0A853GPD3_9BURK</name>
<keyword evidence="2" id="KW-1185">Reference proteome</keyword>
<dbReference type="AlphaFoldDB" id="A0A853GPD3"/>
<accession>A0A853GPD3</accession>
<organism evidence="1 2">
    <name type="scientific">Pollutimonas harenae</name>
    <dbReference type="NCBI Taxonomy" id="657015"/>
    <lineage>
        <taxon>Bacteria</taxon>
        <taxon>Pseudomonadati</taxon>
        <taxon>Pseudomonadota</taxon>
        <taxon>Betaproteobacteria</taxon>
        <taxon>Burkholderiales</taxon>
        <taxon>Alcaligenaceae</taxon>
        <taxon>Pollutimonas</taxon>
    </lineage>
</organism>
<evidence type="ECO:0000313" key="2">
    <source>
        <dbReference type="Proteomes" id="UP000554144"/>
    </source>
</evidence>
<comment type="caution">
    <text evidence="1">The sequence shown here is derived from an EMBL/GenBank/DDBJ whole genome shotgun (WGS) entry which is preliminary data.</text>
</comment>